<dbReference type="AlphaFoldDB" id="A0A084VJZ4"/>
<dbReference type="VEuPathDB" id="VectorBase:ASIC005628"/>
<dbReference type="EnsemblMetazoa" id="ASIC005628-RA">
    <property type="protein sequence ID" value="ASIC005628-PA"/>
    <property type="gene ID" value="ASIC005628"/>
</dbReference>
<name>A0A084VJZ4_ANOSI</name>
<proteinExistence type="predicted"/>
<sequence>MPILYGRGKTLGGGDQTIVLATLSPTCKVCPPDHPLTDRAEGKRRCDCLATGWPMGLSTQPQPRIAVMVTSVMSC</sequence>
<dbReference type="EMBL" id="ATLV01013991">
    <property type="status" value="NOT_ANNOTATED_CDS"/>
    <property type="molecule type" value="Genomic_DNA"/>
</dbReference>
<gene>
    <name evidence="1" type="ORF">ZHAS_00005628</name>
</gene>
<dbReference type="EMBL" id="KE524923">
    <property type="protein sequence ID" value="KFB38288.1"/>
    <property type="molecule type" value="Genomic_DNA"/>
</dbReference>
<protein>
    <submittedName>
        <fullName evidence="1 2">Transcriptional regulator, LysR family</fullName>
    </submittedName>
</protein>
<accession>A0A084VJZ4</accession>
<reference evidence="2" key="2">
    <citation type="submission" date="2020-05" db="UniProtKB">
        <authorList>
            <consortium name="EnsemblMetazoa"/>
        </authorList>
    </citation>
    <scope>IDENTIFICATION</scope>
</reference>
<evidence type="ECO:0000313" key="2">
    <source>
        <dbReference type="EnsemblMetazoa" id="ASIC005628-PA"/>
    </source>
</evidence>
<evidence type="ECO:0000313" key="1">
    <source>
        <dbReference type="EMBL" id="KFB38288.1"/>
    </source>
</evidence>
<dbReference type="Proteomes" id="UP000030765">
    <property type="component" value="Unassembled WGS sequence"/>
</dbReference>
<evidence type="ECO:0000313" key="3">
    <source>
        <dbReference type="Proteomes" id="UP000030765"/>
    </source>
</evidence>
<reference evidence="1 3" key="1">
    <citation type="journal article" date="2014" name="BMC Genomics">
        <title>Genome sequence of Anopheles sinensis provides insight into genetics basis of mosquito competence for malaria parasites.</title>
        <authorList>
            <person name="Zhou D."/>
            <person name="Zhang D."/>
            <person name="Ding G."/>
            <person name="Shi L."/>
            <person name="Hou Q."/>
            <person name="Ye Y."/>
            <person name="Xu Y."/>
            <person name="Zhou H."/>
            <person name="Xiong C."/>
            <person name="Li S."/>
            <person name="Yu J."/>
            <person name="Hong S."/>
            <person name="Yu X."/>
            <person name="Zou P."/>
            <person name="Chen C."/>
            <person name="Chang X."/>
            <person name="Wang W."/>
            <person name="Lv Y."/>
            <person name="Sun Y."/>
            <person name="Ma L."/>
            <person name="Shen B."/>
            <person name="Zhu C."/>
        </authorList>
    </citation>
    <scope>NUCLEOTIDE SEQUENCE [LARGE SCALE GENOMIC DNA]</scope>
</reference>
<organism evidence="1">
    <name type="scientific">Anopheles sinensis</name>
    <name type="common">Mosquito</name>
    <dbReference type="NCBI Taxonomy" id="74873"/>
    <lineage>
        <taxon>Eukaryota</taxon>
        <taxon>Metazoa</taxon>
        <taxon>Ecdysozoa</taxon>
        <taxon>Arthropoda</taxon>
        <taxon>Hexapoda</taxon>
        <taxon>Insecta</taxon>
        <taxon>Pterygota</taxon>
        <taxon>Neoptera</taxon>
        <taxon>Endopterygota</taxon>
        <taxon>Diptera</taxon>
        <taxon>Nematocera</taxon>
        <taxon>Culicoidea</taxon>
        <taxon>Culicidae</taxon>
        <taxon>Anophelinae</taxon>
        <taxon>Anopheles</taxon>
    </lineage>
</organism>
<keyword evidence="3" id="KW-1185">Reference proteome</keyword>